<comment type="caution">
    <text evidence="1">The sequence shown here is derived from an EMBL/GenBank/DDBJ whole genome shotgun (WGS) entry which is preliminary data.</text>
</comment>
<protein>
    <recommendedName>
        <fullName evidence="3">PB1 domain-containing protein</fullName>
    </recommendedName>
</protein>
<keyword evidence="2" id="KW-1185">Reference proteome</keyword>
<accession>A0A6A5EH49</accession>
<dbReference type="AlphaFoldDB" id="A0A6A5EH49"/>
<evidence type="ECO:0008006" key="3">
    <source>
        <dbReference type="Google" id="ProtNLM"/>
    </source>
</evidence>
<evidence type="ECO:0000313" key="1">
    <source>
        <dbReference type="EMBL" id="KAF1375303.1"/>
    </source>
</evidence>
<dbReference type="Proteomes" id="UP000465112">
    <property type="component" value="Chromosome 20"/>
</dbReference>
<gene>
    <name evidence="1" type="ORF">PFLUV_G00238210</name>
</gene>
<name>A0A6A5EH49_PERFL</name>
<organism evidence="1 2">
    <name type="scientific">Perca fluviatilis</name>
    <name type="common">European perch</name>
    <dbReference type="NCBI Taxonomy" id="8168"/>
    <lineage>
        <taxon>Eukaryota</taxon>
        <taxon>Metazoa</taxon>
        <taxon>Chordata</taxon>
        <taxon>Craniata</taxon>
        <taxon>Vertebrata</taxon>
        <taxon>Euteleostomi</taxon>
        <taxon>Actinopterygii</taxon>
        <taxon>Neopterygii</taxon>
        <taxon>Teleostei</taxon>
        <taxon>Neoteleostei</taxon>
        <taxon>Acanthomorphata</taxon>
        <taxon>Eupercaria</taxon>
        <taxon>Perciformes</taxon>
        <taxon>Percoidei</taxon>
        <taxon>Percidae</taxon>
        <taxon>Percinae</taxon>
        <taxon>Perca</taxon>
    </lineage>
</organism>
<reference evidence="1 2" key="1">
    <citation type="submission" date="2019-06" db="EMBL/GenBank/DDBJ databases">
        <title>A chromosome-scale genome assembly of the European perch, Perca fluviatilis.</title>
        <authorList>
            <person name="Roques C."/>
            <person name="Zahm M."/>
            <person name="Cabau C."/>
            <person name="Klopp C."/>
            <person name="Bouchez O."/>
            <person name="Donnadieu C."/>
            <person name="Kuhl H."/>
            <person name="Gislard M."/>
            <person name="Guendouz S."/>
            <person name="Journot L."/>
            <person name="Haffray P."/>
            <person name="Bestin A."/>
            <person name="Morvezen R."/>
            <person name="Feron R."/>
            <person name="Wen M."/>
            <person name="Jouanno E."/>
            <person name="Herpin A."/>
            <person name="Schartl M."/>
            <person name="Postlethwait J."/>
            <person name="Schaerlinger B."/>
            <person name="Chardard D."/>
            <person name="Lecocq T."/>
            <person name="Poncet C."/>
            <person name="Jaffrelo L."/>
            <person name="Lampietro C."/>
            <person name="Guiguen Y."/>
        </authorList>
    </citation>
    <scope>NUCLEOTIDE SEQUENCE [LARGE SCALE GENOMIC DNA]</scope>
    <source>
        <tissue evidence="1">Blood</tissue>
    </source>
</reference>
<sequence length="223" mass="24917">MTNRVPRKITTLSREEHAWRAWNSFGKEHHLSAIQPHEYWGRGSSAIIKFVISMVICGREIAAPVKLRIILGENDSQRLILPDGMPETLIKLIQEIKRQCGVDGDFRLQFMDVEFGNEFTNLVSMSDIQDKSSIKVIFNSVAPSQPGGTPPPPYSAAATSATMTPHPFHLLVAHLIQTYCLLLSPPPRDPLLGPLFFPCPGLLMILSYSWTGPMLLLKKLELC</sequence>
<dbReference type="EMBL" id="VHII01000020">
    <property type="protein sequence ID" value="KAF1375303.1"/>
    <property type="molecule type" value="Genomic_DNA"/>
</dbReference>
<proteinExistence type="predicted"/>
<evidence type="ECO:0000313" key="2">
    <source>
        <dbReference type="Proteomes" id="UP000465112"/>
    </source>
</evidence>